<reference evidence="5 6" key="1">
    <citation type="submission" date="2020-04" db="EMBL/GenBank/DDBJ databases">
        <title>Collinsella sp. KGMB02528 nov., an anaerobic actinobacterium isolated from human feces.</title>
        <authorList>
            <person name="Han K.-I."/>
            <person name="Eom M.K."/>
            <person name="Kim J.-S."/>
            <person name="Lee K.C."/>
            <person name="Suh M.K."/>
            <person name="Park S.-H."/>
            <person name="Lee J.H."/>
            <person name="Kang S.W."/>
            <person name="Park J.-E."/>
            <person name="Oh B.S."/>
            <person name="Yu S.Y."/>
            <person name="Choi S.-H."/>
            <person name="Lee D.H."/>
            <person name="Yoon H."/>
            <person name="Kim B.-Y."/>
            <person name="Lee J.H."/>
            <person name="Lee J.-S."/>
        </authorList>
    </citation>
    <scope>NUCLEOTIDE SEQUENCE [LARGE SCALE GENOMIC DNA]</scope>
    <source>
        <strain evidence="5 6">KGMB02528</strain>
    </source>
</reference>
<dbReference type="Proteomes" id="UP000546970">
    <property type="component" value="Unassembled WGS sequence"/>
</dbReference>
<dbReference type="AlphaFoldDB" id="A0A7X9UCY6"/>
<feature type="domain" description="4Fe-4S ferredoxin-type" evidence="4">
    <location>
        <begin position="204"/>
        <end position="233"/>
    </location>
</feature>
<dbReference type="SUPFAM" id="SSF54862">
    <property type="entry name" value="4Fe-4S ferredoxins"/>
    <property type="match status" value="1"/>
</dbReference>
<protein>
    <submittedName>
        <fullName evidence="5">4Fe-4S binding protein</fullName>
    </submittedName>
</protein>
<evidence type="ECO:0000259" key="4">
    <source>
        <dbReference type="PROSITE" id="PS51379"/>
    </source>
</evidence>
<keyword evidence="1" id="KW-0479">Metal-binding</keyword>
<dbReference type="Gene3D" id="3.30.70.20">
    <property type="match status" value="1"/>
</dbReference>
<evidence type="ECO:0000256" key="3">
    <source>
        <dbReference type="ARBA" id="ARBA00023014"/>
    </source>
</evidence>
<dbReference type="InterPro" id="IPR017900">
    <property type="entry name" value="4Fe4S_Fe_S_CS"/>
</dbReference>
<dbReference type="RefSeq" id="WP_169277583.1">
    <property type="nucleotide sequence ID" value="NZ_JABBCP010000004.1"/>
</dbReference>
<dbReference type="Gene3D" id="3.40.50.360">
    <property type="match status" value="1"/>
</dbReference>
<sequence>MNVVKIVFSPTGGTQKVADALAEELAKDGGSISQIDLSDPAMEKADPCVDADALAVIAAPCFAGRVPALVMERLAKVASNGAKAVVTIVYGNRDFDDALLELKDGAVALGYTVVAGVAGIAEHSLAHQFAAGEPGPDQIAMLHSFAQQILEKLQNGVTGDVEVPGNKPYKDSGAGTLVPQPTPACSACRLCARVCPVGAIGTLPRGMADENLCIGCMRCVAMCPKHARVVNQEIAGAIAARIEGACSVKKDPQLFL</sequence>
<gene>
    <name evidence="5" type="ORF">HF320_06365</name>
</gene>
<evidence type="ECO:0000256" key="2">
    <source>
        <dbReference type="ARBA" id="ARBA00023004"/>
    </source>
</evidence>
<accession>A0A7X9UCY6</accession>
<dbReference type="InterPro" id="IPR017896">
    <property type="entry name" value="4Fe4S_Fe-S-bd"/>
</dbReference>
<dbReference type="Pfam" id="PF12838">
    <property type="entry name" value="Fer4_7"/>
    <property type="match status" value="1"/>
</dbReference>
<dbReference type="InterPro" id="IPR029039">
    <property type="entry name" value="Flavoprotein-like_sf"/>
</dbReference>
<feature type="domain" description="4Fe-4S ferredoxin-type" evidence="4">
    <location>
        <begin position="175"/>
        <end position="200"/>
    </location>
</feature>
<dbReference type="GO" id="GO:0046872">
    <property type="term" value="F:metal ion binding"/>
    <property type="evidence" value="ECO:0007669"/>
    <property type="project" value="UniProtKB-KW"/>
</dbReference>
<keyword evidence="3" id="KW-0411">Iron-sulfur</keyword>
<evidence type="ECO:0000313" key="5">
    <source>
        <dbReference type="EMBL" id="NMF55947.1"/>
    </source>
</evidence>
<evidence type="ECO:0000313" key="6">
    <source>
        <dbReference type="Proteomes" id="UP000546970"/>
    </source>
</evidence>
<comment type="caution">
    <text evidence="5">The sequence shown here is derived from an EMBL/GenBank/DDBJ whole genome shotgun (WGS) entry which is preliminary data.</text>
</comment>
<dbReference type="GO" id="GO:0051536">
    <property type="term" value="F:iron-sulfur cluster binding"/>
    <property type="evidence" value="ECO:0007669"/>
    <property type="project" value="UniProtKB-KW"/>
</dbReference>
<dbReference type="PROSITE" id="PS51379">
    <property type="entry name" value="4FE4S_FER_2"/>
    <property type="match status" value="2"/>
</dbReference>
<dbReference type="SUPFAM" id="SSF52218">
    <property type="entry name" value="Flavoproteins"/>
    <property type="match status" value="1"/>
</dbReference>
<name>A0A7X9UCY6_9ACTN</name>
<dbReference type="EMBL" id="JABBCP010000004">
    <property type="protein sequence ID" value="NMF55947.1"/>
    <property type="molecule type" value="Genomic_DNA"/>
</dbReference>
<proteinExistence type="predicted"/>
<organism evidence="5 6">
    <name type="scientific">Collinsella acetigenes</name>
    <dbReference type="NCBI Taxonomy" id="2713419"/>
    <lineage>
        <taxon>Bacteria</taxon>
        <taxon>Bacillati</taxon>
        <taxon>Actinomycetota</taxon>
        <taxon>Coriobacteriia</taxon>
        <taxon>Coriobacteriales</taxon>
        <taxon>Coriobacteriaceae</taxon>
        <taxon>Collinsella</taxon>
    </lineage>
</organism>
<evidence type="ECO:0000256" key="1">
    <source>
        <dbReference type="ARBA" id="ARBA00022723"/>
    </source>
</evidence>
<keyword evidence="2" id="KW-0408">Iron</keyword>
<dbReference type="PROSITE" id="PS00198">
    <property type="entry name" value="4FE4S_FER_1"/>
    <property type="match status" value="1"/>
</dbReference>
<keyword evidence="6" id="KW-1185">Reference proteome</keyword>